<dbReference type="PANTHER" id="PTHR32108">
    <property type="entry name" value="DNA-DIRECTED RNA POLYMERASE SUBUNIT ALPHA"/>
    <property type="match status" value="1"/>
</dbReference>
<sequence>MDNKEIEIFYKGEEADGGEICASDHQSSGFPYSADRPLIIYYNAKKEPVRPKLIIEVPSPFPYKDNKAIPWKYDVNIITPEDEKPKAMTGSVGEWPTGKLTLILTHKKPLILSHSKLCWPKKTNCICPIPATGASAVDHLLQPLVHLPSTTCSSHCMLKTLDRYQKCSHGAVEVSKLAKELEAKLKIPKHEKWHIPFYYN</sequence>
<proteinExistence type="predicted"/>
<gene>
    <name evidence="2" type="primary">LOC121205027</name>
</gene>
<dbReference type="PANTHER" id="PTHR32108:SF9">
    <property type="entry name" value="REVERSE TRANSCRIPTASE RNASE H-LIKE DOMAIN-CONTAINING PROTEIN"/>
    <property type="match status" value="1"/>
</dbReference>
<evidence type="ECO:0000313" key="2">
    <source>
        <dbReference type="RefSeq" id="XP_040931891.1"/>
    </source>
</evidence>
<evidence type="ECO:0000313" key="1">
    <source>
        <dbReference type="Proteomes" id="UP000818029"/>
    </source>
</evidence>
<accession>A0ABM2YQR8</accession>
<dbReference type="RefSeq" id="XP_040931891.1">
    <property type="nucleotide sequence ID" value="XM_041075957.1"/>
</dbReference>
<name>A0ABM2YQR8_GOSHI</name>
<keyword evidence="1" id="KW-1185">Reference proteome</keyword>
<dbReference type="Proteomes" id="UP000818029">
    <property type="component" value="Chromosome A08"/>
</dbReference>
<organism evidence="1 2">
    <name type="scientific">Gossypium hirsutum</name>
    <name type="common">Upland cotton</name>
    <name type="synonym">Gossypium mexicanum</name>
    <dbReference type="NCBI Taxonomy" id="3635"/>
    <lineage>
        <taxon>Eukaryota</taxon>
        <taxon>Viridiplantae</taxon>
        <taxon>Streptophyta</taxon>
        <taxon>Embryophyta</taxon>
        <taxon>Tracheophyta</taxon>
        <taxon>Spermatophyta</taxon>
        <taxon>Magnoliopsida</taxon>
        <taxon>eudicotyledons</taxon>
        <taxon>Gunneridae</taxon>
        <taxon>Pentapetalae</taxon>
        <taxon>rosids</taxon>
        <taxon>malvids</taxon>
        <taxon>Malvales</taxon>
        <taxon>Malvaceae</taxon>
        <taxon>Malvoideae</taxon>
        <taxon>Gossypium</taxon>
    </lineage>
</organism>
<reference evidence="2" key="2">
    <citation type="submission" date="2025-08" db="UniProtKB">
        <authorList>
            <consortium name="RefSeq"/>
        </authorList>
    </citation>
    <scope>IDENTIFICATION</scope>
</reference>
<reference evidence="1" key="1">
    <citation type="journal article" date="2020" name="Nat. Genet.">
        <title>Genomic diversifications of five Gossypium allopolyploid species and their impact on cotton improvement.</title>
        <authorList>
            <person name="Chen Z.J."/>
            <person name="Sreedasyam A."/>
            <person name="Ando A."/>
            <person name="Song Q."/>
            <person name="De Santiago L.M."/>
            <person name="Hulse-Kemp A.M."/>
            <person name="Ding M."/>
            <person name="Ye W."/>
            <person name="Kirkbride R.C."/>
            <person name="Jenkins J."/>
            <person name="Plott C."/>
            <person name="Lovell J."/>
            <person name="Lin Y.M."/>
            <person name="Vaughn R."/>
            <person name="Liu B."/>
            <person name="Simpson S."/>
            <person name="Scheffler B.E."/>
            <person name="Wen L."/>
            <person name="Saski C.A."/>
            <person name="Grover C.E."/>
            <person name="Hu G."/>
            <person name="Conover J.L."/>
            <person name="Carlson J.W."/>
            <person name="Shu S."/>
            <person name="Boston L.B."/>
            <person name="Williams M."/>
            <person name="Peterson D.G."/>
            <person name="McGee K."/>
            <person name="Jones D.C."/>
            <person name="Wendel J.F."/>
            <person name="Stelly D.M."/>
            <person name="Grimwood J."/>
            <person name="Schmutz J."/>
        </authorList>
    </citation>
    <scope>NUCLEOTIDE SEQUENCE [LARGE SCALE GENOMIC DNA]</scope>
    <source>
        <strain evidence="1">cv. TM-1</strain>
    </source>
</reference>
<protein>
    <submittedName>
        <fullName evidence="2">Uncharacterized protein</fullName>
    </submittedName>
</protein>
<dbReference type="GeneID" id="121205027"/>